<dbReference type="Pfam" id="PF01344">
    <property type="entry name" value="Kelch_1"/>
    <property type="match status" value="2"/>
</dbReference>
<evidence type="ECO:0000313" key="3">
    <source>
        <dbReference type="EMBL" id="CAF1565381.1"/>
    </source>
</evidence>
<protein>
    <submittedName>
        <fullName evidence="3">Uncharacterized protein</fullName>
    </submittedName>
</protein>
<evidence type="ECO:0000313" key="4">
    <source>
        <dbReference type="Proteomes" id="UP000663828"/>
    </source>
</evidence>
<name>A0A815Y4V7_ADIRI</name>
<keyword evidence="4" id="KW-1185">Reference proteome</keyword>
<dbReference type="AlphaFoldDB" id="A0A815Y4V7"/>
<keyword evidence="2" id="KW-0677">Repeat</keyword>
<feature type="non-terminal residue" evidence="3">
    <location>
        <position position="1"/>
    </location>
</feature>
<gene>
    <name evidence="3" type="ORF">XAT740_LOCUS43987</name>
</gene>
<dbReference type="EMBL" id="CAJNOR010005511">
    <property type="protein sequence ID" value="CAF1565381.1"/>
    <property type="molecule type" value="Genomic_DNA"/>
</dbReference>
<dbReference type="PANTHER" id="PTHR46344">
    <property type="entry name" value="OS02G0202900 PROTEIN"/>
    <property type="match status" value="1"/>
</dbReference>
<dbReference type="InterPro" id="IPR037293">
    <property type="entry name" value="Gal_Oxidase_central_sf"/>
</dbReference>
<dbReference type="Gene3D" id="2.130.10.80">
    <property type="entry name" value="Galactose oxidase/kelch, beta-propeller"/>
    <property type="match status" value="2"/>
</dbReference>
<dbReference type="PANTHER" id="PTHR46344:SF27">
    <property type="entry name" value="KELCH REPEAT SUPERFAMILY PROTEIN"/>
    <property type="match status" value="1"/>
</dbReference>
<keyword evidence="1" id="KW-0880">Kelch repeat</keyword>
<sequence>NGKVLVTGGYDDTRKYLKSAELYDPLTETWTITGNMSFPRAEHTASLLRNGKVLVSGGLAKNLIRYSTELYDVVTGIWTVGNNMNHVRTFHTATELENGDVLVAGGSEGDKSAELYVSPKKTLATINKINNLSNGYKVPVTKKVLNKDGHNNTIGNSKYS</sequence>
<proteinExistence type="predicted"/>
<evidence type="ECO:0000256" key="1">
    <source>
        <dbReference type="ARBA" id="ARBA00022441"/>
    </source>
</evidence>
<dbReference type="Proteomes" id="UP000663828">
    <property type="component" value="Unassembled WGS sequence"/>
</dbReference>
<dbReference type="InterPro" id="IPR006652">
    <property type="entry name" value="Kelch_1"/>
</dbReference>
<organism evidence="3 4">
    <name type="scientific">Adineta ricciae</name>
    <name type="common">Rotifer</name>
    <dbReference type="NCBI Taxonomy" id="249248"/>
    <lineage>
        <taxon>Eukaryota</taxon>
        <taxon>Metazoa</taxon>
        <taxon>Spiralia</taxon>
        <taxon>Gnathifera</taxon>
        <taxon>Rotifera</taxon>
        <taxon>Eurotatoria</taxon>
        <taxon>Bdelloidea</taxon>
        <taxon>Adinetida</taxon>
        <taxon>Adinetidae</taxon>
        <taxon>Adineta</taxon>
    </lineage>
</organism>
<reference evidence="3" key="1">
    <citation type="submission" date="2021-02" db="EMBL/GenBank/DDBJ databases">
        <authorList>
            <person name="Nowell W R."/>
        </authorList>
    </citation>
    <scope>NUCLEOTIDE SEQUENCE</scope>
</reference>
<accession>A0A815Y4V7</accession>
<evidence type="ECO:0000256" key="2">
    <source>
        <dbReference type="ARBA" id="ARBA00022737"/>
    </source>
</evidence>
<dbReference type="InterPro" id="IPR015915">
    <property type="entry name" value="Kelch-typ_b-propeller"/>
</dbReference>
<dbReference type="SMART" id="SM00612">
    <property type="entry name" value="Kelch"/>
    <property type="match status" value="2"/>
</dbReference>
<comment type="caution">
    <text evidence="3">The sequence shown here is derived from an EMBL/GenBank/DDBJ whole genome shotgun (WGS) entry which is preliminary data.</text>
</comment>
<dbReference type="SUPFAM" id="SSF117281">
    <property type="entry name" value="Kelch motif"/>
    <property type="match status" value="1"/>
</dbReference>